<organism evidence="2 3">
    <name type="scientific">Almyronema epifaneia S1</name>
    <dbReference type="NCBI Taxonomy" id="2991925"/>
    <lineage>
        <taxon>Bacteria</taxon>
        <taxon>Bacillati</taxon>
        <taxon>Cyanobacteriota</taxon>
        <taxon>Cyanophyceae</taxon>
        <taxon>Nodosilineales</taxon>
        <taxon>Nodosilineaceae</taxon>
        <taxon>Almyronema</taxon>
        <taxon>Almyronema epifaneia</taxon>
    </lineage>
</organism>
<dbReference type="RefSeq" id="WP_377963235.1">
    <property type="nucleotide sequence ID" value="NZ_JBHZOL010000044.1"/>
</dbReference>
<dbReference type="EMBL" id="JBHZOL010000044">
    <property type="protein sequence ID" value="MFE4105951.1"/>
    <property type="molecule type" value="Genomic_DNA"/>
</dbReference>
<dbReference type="SUPFAM" id="SSF52540">
    <property type="entry name" value="P-loop containing nucleoside triphosphate hydrolases"/>
    <property type="match status" value="1"/>
</dbReference>
<name>A0ABW6ICP8_9CYAN</name>
<accession>A0ABW6ICP8</accession>
<evidence type="ECO:0000259" key="1">
    <source>
        <dbReference type="Pfam" id="PF19975"/>
    </source>
</evidence>
<reference evidence="2 3" key="1">
    <citation type="submission" date="2024-10" db="EMBL/GenBank/DDBJ databases">
        <authorList>
            <person name="Ratan Roy A."/>
            <person name="Morales Sandoval P.H."/>
            <person name="De Los Santos Villalobos S."/>
            <person name="Chakraborty S."/>
            <person name="Mukherjee J."/>
        </authorList>
    </citation>
    <scope>NUCLEOTIDE SEQUENCE [LARGE SCALE GENOMIC DNA]</scope>
    <source>
        <strain evidence="2 3">S1</strain>
    </source>
</reference>
<gene>
    <name evidence="2" type="ORF">ACFVKH_06670</name>
</gene>
<feature type="domain" description="Double-GTPase 1" evidence="1">
    <location>
        <begin position="22"/>
        <end position="224"/>
    </location>
</feature>
<comment type="caution">
    <text evidence="2">The sequence shown here is derived from an EMBL/GenBank/DDBJ whole genome shotgun (WGS) entry which is preliminary data.</text>
</comment>
<dbReference type="InterPro" id="IPR027417">
    <property type="entry name" value="P-loop_NTPase"/>
</dbReference>
<sequence length="296" mass="33434">MMNLFRQLNRPLPPQTSREIRIVGPRRAGKTTFLAALARFPNVDPNGPIQLIVPRDEATAALAEMAKDILETGSDFAPTDFSKQPLYSFEMTLKPSLWSPRSRNATPIRVTCREYAGELLQHLVTNRTAPEIQDYIEDCSFASGLILLVDATASQADAEYASAFEILQRELKPRLKSQGTDLSTYRISTVFSKCEQNEIWVHRKDIRRFQTLKFDETTAVISAWTKDWGCTTNSFFCSAFGFKSRNPPEPNVQILSRSQGVTRAMIASPEFWRPTGLAAPLYWLQTGSDHPKLREV</sequence>
<evidence type="ECO:0000313" key="2">
    <source>
        <dbReference type="EMBL" id="MFE4105951.1"/>
    </source>
</evidence>
<proteinExistence type="predicted"/>
<dbReference type="Proteomes" id="UP001600165">
    <property type="component" value="Unassembled WGS sequence"/>
</dbReference>
<dbReference type="Pfam" id="PF19975">
    <property type="entry name" value="DO-GTPase1"/>
    <property type="match status" value="1"/>
</dbReference>
<protein>
    <recommendedName>
        <fullName evidence="1">Double-GTPase 1 domain-containing protein</fullName>
    </recommendedName>
</protein>
<dbReference type="InterPro" id="IPR045530">
    <property type="entry name" value="DO-GTPase1"/>
</dbReference>
<keyword evidence="3" id="KW-1185">Reference proteome</keyword>
<evidence type="ECO:0000313" key="3">
    <source>
        <dbReference type="Proteomes" id="UP001600165"/>
    </source>
</evidence>